<accession>A0A3S1I7M1</accession>
<reference evidence="2" key="2">
    <citation type="journal article" date="2019" name="Genome Biol. Evol.">
        <title>Day and night: Metabolic profiles and evolutionary relationships of six axenic non-marine cyanobacteria.</title>
        <authorList>
            <person name="Will S.E."/>
            <person name="Henke P."/>
            <person name="Boedeker C."/>
            <person name="Huang S."/>
            <person name="Brinkmann H."/>
            <person name="Rohde M."/>
            <person name="Jarek M."/>
            <person name="Friedl T."/>
            <person name="Seufert S."/>
            <person name="Schumacher M."/>
            <person name="Overmann J."/>
            <person name="Neumann-Schaal M."/>
            <person name="Petersen J."/>
        </authorList>
    </citation>
    <scope>NUCLEOTIDE SEQUENCE [LARGE SCALE GENOMIC DNA]</scope>
    <source>
        <strain evidence="2">PCC 7102</strain>
    </source>
</reference>
<reference evidence="2" key="1">
    <citation type="submission" date="2018-12" db="EMBL/GenBank/DDBJ databases">
        <authorList>
            <person name="Will S."/>
            <person name="Neumann-Schaal M."/>
            <person name="Henke P."/>
        </authorList>
    </citation>
    <scope>NUCLEOTIDE SEQUENCE</scope>
    <source>
        <strain evidence="2">PCC 7102</strain>
    </source>
</reference>
<protein>
    <submittedName>
        <fullName evidence="2">Uncharacterized protein</fullName>
    </submittedName>
</protein>
<feature type="transmembrane region" description="Helical" evidence="1">
    <location>
        <begin position="12"/>
        <end position="35"/>
    </location>
</feature>
<dbReference type="EMBL" id="RSCL01000060">
    <property type="protein sequence ID" value="RUS93296.1"/>
    <property type="molecule type" value="Genomic_DNA"/>
</dbReference>
<evidence type="ECO:0000313" key="2">
    <source>
        <dbReference type="EMBL" id="RUS93296.1"/>
    </source>
</evidence>
<proteinExistence type="predicted"/>
<gene>
    <name evidence="2" type="ORF">DSM106972_096520</name>
</gene>
<evidence type="ECO:0000313" key="3">
    <source>
        <dbReference type="Proteomes" id="UP000271624"/>
    </source>
</evidence>
<evidence type="ECO:0000256" key="1">
    <source>
        <dbReference type="SAM" id="Phobius"/>
    </source>
</evidence>
<keyword evidence="1" id="KW-0812">Transmembrane</keyword>
<keyword evidence="3" id="KW-1185">Reference proteome</keyword>
<comment type="caution">
    <text evidence="2">The sequence shown here is derived from an EMBL/GenBank/DDBJ whole genome shotgun (WGS) entry which is preliminary data.</text>
</comment>
<dbReference type="Proteomes" id="UP000271624">
    <property type="component" value="Unassembled WGS sequence"/>
</dbReference>
<feature type="transmembrane region" description="Helical" evidence="1">
    <location>
        <begin position="47"/>
        <end position="64"/>
    </location>
</feature>
<sequence>MIKSKVSTTEDKFVIAPSLLIGAIIFITSFVIFVVAKLLEAPTVAEYALQGFVLGVGICSYRIVNRIVDDVTNFIESKK</sequence>
<keyword evidence="1" id="KW-0472">Membrane</keyword>
<dbReference type="AlphaFoldDB" id="A0A3S1I7M1"/>
<keyword evidence="1" id="KW-1133">Transmembrane helix</keyword>
<organism evidence="2 3">
    <name type="scientific">Dulcicalothrix desertica PCC 7102</name>
    <dbReference type="NCBI Taxonomy" id="232991"/>
    <lineage>
        <taxon>Bacteria</taxon>
        <taxon>Bacillati</taxon>
        <taxon>Cyanobacteriota</taxon>
        <taxon>Cyanophyceae</taxon>
        <taxon>Nostocales</taxon>
        <taxon>Calotrichaceae</taxon>
        <taxon>Dulcicalothrix</taxon>
    </lineage>
</organism>
<name>A0A3S1I7M1_9CYAN</name>